<name>I4A0B6_ORNRL</name>
<accession>I4A0B6</accession>
<dbReference type="Proteomes" id="UP000006051">
    <property type="component" value="Chromosome"/>
</dbReference>
<gene>
    <name evidence="1" type="ordered locus">Ornrh_1216</name>
</gene>
<dbReference type="STRING" id="867902.Ornrh_1216"/>
<dbReference type="AlphaFoldDB" id="I4A0B6"/>
<reference evidence="1 2" key="1">
    <citation type="submission" date="2012-06" db="EMBL/GenBank/DDBJ databases">
        <title>The complete genome of Ornithobacterium rhinotracheale DSM 15997.</title>
        <authorList>
            <consortium name="US DOE Joint Genome Institute (JGI-PGF)"/>
            <person name="Lucas S."/>
            <person name="Copeland A."/>
            <person name="Lapidus A."/>
            <person name="Goodwin L."/>
            <person name="Pitluck S."/>
            <person name="Peters L."/>
            <person name="Mikhailova N."/>
            <person name="Teshima H."/>
            <person name="Kyrpides N."/>
            <person name="Mavromatis K."/>
            <person name="Pagani I."/>
            <person name="Ivanova N."/>
            <person name="Ovchinnikova G."/>
            <person name="Zeytun A."/>
            <person name="Detter J.C."/>
            <person name="Han C."/>
            <person name="Land M."/>
            <person name="Hauser L."/>
            <person name="Markowitz V."/>
            <person name="Cheng J.-F."/>
            <person name="Hugenholtz P."/>
            <person name="Woyke T."/>
            <person name="Wu D."/>
            <person name="Lang E."/>
            <person name="Kopitz M."/>
            <person name="Brambilla E."/>
            <person name="Klenk H.-P."/>
            <person name="Eisen J.A."/>
        </authorList>
    </citation>
    <scope>NUCLEOTIDE SEQUENCE [LARGE SCALE GENOMIC DNA]</scope>
    <source>
        <strain evidence="2">ATCC 51463 / DSM 15997 / CCUG 23171 / LMG 9086</strain>
    </source>
</reference>
<protein>
    <submittedName>
        <fullName evidence="1">Uncharacterized protein</fullName>
    </submittedName>
</protein>
<evidence type="ECO:0000313" key="2">
    <source>
        <dbReference type="Proteomes" id="UP000006051"/>
    </source>
</evidence>
<sequence length="134" mass="15447">MKPYKILFSFDIQTQNGKSLLNNSYPNTVCIGLDEAEAKAFNVGLVRLLLRKFSNHLYVVGLEDYHKHKSDLNQQVQAYTYELKYLPVSSRCYCYRHSEVAVVGRTDYISYYQACQGQCGFPQQIGKSSEDNQR</sequence>
<dbReference type="HOGENOM" id="CLU_1894117_0_0_10"/>
<keyword evidence="2" id="KW-1185">Reference proteome</keyword>
<evidence type="ECO:0000313" key="1">
    <source>
        <dbReference type="EMBL" id="AFL97400.1"/>
    </source>
</evidence>
<dbReference type="KEGG" id="orh:Ornrh_1216"/>
<organism evidence="1 2">
    <name type="scientific">Ornithobacterium rhinotracheale (strain ATCC 51463 / DSM 15997 / CCUG 23171 / CIP 104009 / LMG 9086)</name>
    <dbReference type="NCBI Taxonomy" id="867902"/>
    <lineage>
        <taxon>Bacteria</taxon>
        <taxon>Pseudomonadati</taxon>
        <taxon>Bacteroidota</taxon>
        <taxon>Flavobacteriia</taxon>
        <taxon>Flavobacteriales</taxon>
        <taxon>Weeksellaceae</taxon>
        <taxon>Ornithobacterium</taxon>
    </lineage>
</organism>
<dbReference type="EMBL" id="CP003283">
    <property type="protein sequence ID" value="AFL97400.1"/>
    <property type="molecule type" value="Genomic_DNA"/>
</dbReference>
<proteinExistence type="predicted"/>